<evidence type="ECO:0000313" key="10">
    <source>
        <dbReference type="Proteomes" id="UP000187209"/>
    </source>
</evidence>
<dbReference type="AlphaFoldDB" id="A0A1R2BTM5"/>
<dbReference type="GO" id="GO:0034045">
    <property type="term" value="C:phagophore assembly site membrane"/>
    <property type="evidence" value="ECO:0007669"/>
    <property type="project" value="UniProtKB-SubCell"/>
</dbReference>
<evidence type="ECO:0000256" key="1">
    <source>
        <dbReference type="ARBA" id="ARBA00006910"/>
    </source>
</evidence>
<dbReference type="Proteomes" id="UP000187209">
    <property type="component" value="Unassembled WGS sequence"/>
</dbReference>
<comment type="subcellular location">
    <subcellularLocation>
        <location evidence="5">Preautophagosomal structure membrane</location>
        <topology evidence="5">Peripheral membrane protein</topology>
    </subcellularLocation>
</comment>
<dbReference type="GO" id="GO:0061908">
    <property type="term" value="C:phagophore"/>
    <property type="evidence" value="ECO:0007669"/>
    <property type="project" value="TreeGrafter"/>
</dbReference>
<evidence type="ECO:0000313" key="9">
    <source>
        <dbReference type="EMBL" id="OMJ80158.1"/>
    </source>
</evidence>
<evidence type="ECO:0000259" key="7">
    <source>
        <dbReference type="Pfam" id="PF20637"/>
    </source>
</evidence>
<dbReference type="GO" id="GO:0006995">
    <property type="term" value="P:cellular response to nitrogen starvation"/>
    <property type="evidence" value="ECO:0007669"/>
    <property type="project" value="TreeGrafter"/>
</dbReference>
<feature type="domain" description="Autophagy protein ATG5 alpha-helical bundle region" evidence="7">
    <location>
        <begin position="129"/>
        <end position="176"/>
    </location>
</feature>
<name>A0A1R2BTM5_9CILI</name>
<dbReference type="InterPro" id="IPR042527">
    <property type="entry name" value="Atg5_UblA_dom_sf"/>
</dbReference>
<accession>A0A1R2BTM5</accession>
<organism evidence="9 10">
    <name type="scientific">Stentor coeruleus</name>
    <dbReference type="NCBI Taxonomy" id="5963"/>
    <lineage>
        <taxon>Eukaryota</taxon>
        <taxon>Sar</taxon>
        <taxon>Alveolata</taxon>
        <taxon>Ciliophora</taxon>
        <taxon>Postciliodesmatophora</taxon>
        <taxon>Heterotrichea</taxon>
        <taxon>Heterotrichida</taxon>
        <taxon>Stentoridae</taxon>
        <taxon>Stentor</taxon>
    </lineage>
</organism>
<dbReference type="PANTHER" id="PTHR13040">
    <property type="entry name" value="AUTOPHAGY PROTEIN 5"/>
    <property type="match status" value="1"/>
</dbReference>
<dbReference type="Gene3D" id="3.10.20.620">
    <property type="match status" value="1"/>
</dbReference>
<reference evidence="9 10" key="1">
    <citation type="submission" date="2016-11" db="EMBL/GenBank/DDBJ databases">
        <title>The macronuclear genome of Stentor coeruleus: a giant cell with tiny introns.</title>
        <authorList>
            <person name="Slabodnick M."/>
            <person name="Ruby J.G."/>
            <person name="Reiff S.B."/>
            <person name="Swart E.C."/>
            <person name="Gosai S."/>
            <person name="Prabakaran S."/>
            <person name="Witkowska E."/>
            <person name="Larue G.E."/>
            <person name="Fisher S."/>
            <person name="Freeman R.M."/>
            <person name="Gunawardena J."/>
            <person name="Chu W."/>
            <person name="Stover N.A."/>
            <person name="Gregory B.D."/>
            <person name="Nowacki M."/>
            <person name="Derisi J."/>
            <person name="Roy S.W."/>
            <person name="Marshall W.F."/>
            <person name="Sood P."/>
        </authorList>
    </citation>
    <scope>NUCLEOTIDE SEQUENCE [LARGE SCALE GENOMIC DNA]</scope>
    <source>
        <strain evidence="9">WM001</strain>
    </source>
</reference>
<feature type="domain" description="Autophagy protein ATG5 UblB" evidence="6">
    <location>
        <begin position="193"/>
        <end position="265"/>
    </location>
</feature>
<dbReference type="GO" id="GO:0034727">
    <property type="term" value="P:piecemeal microautophagy of the nucleus"/>
    <property type="evidence" value="ECO:0007669"/>
    <property type="project" value="TreeGrafter"/>
</dbReference>
<dbReference type="Pfam" id="PF20638">
    <property type="entry name" value="ATG5_UblA"/>
    <property type="match status" value="1"/>
</dbReference>
<comment type="subunit">
    <text evidence="5">Conjugated with ATG12.</text>
</comment>
<dbReference type="InterPro" id="IPR042526">
    <property type="entry name" value="Atg5_HR"/>
</dbReference>
<keyword evidence="2 5" id="KW-1017">Isopeptide bond</keyword>
<dbReference type="InterPro" id="IPR048939">
    <property type="entry name" value="ATG5_UblA"/>
</dbReference>
<evidence type="ECO:0000256" key="3">
    <source>
        <dbReference type="ARBA" id="ARBA00022843"/>
    </source>
</evidence>
<dbReference type="PANTHER" id="PTHR13040:SF2">
    <property type="entry name" value="AUTOPHAGY PROTEIN 5"/>
    <property type="match status" value="1"/>
</dbReference>
<dbReference type="GO" id="GO:0034274">
    <property type="term" value="C:Atg12-Atg5-Atg16 complex"/>
    <property type="evidence" value="ECO:0007669"/>
    <property type="project" value="TreeGrafter"/>
</dbReference>
<dbReference type="EMBL" id="MPUH01000436">
    <property type="protein sequence ID" value="OMJ80158.1"/>
    <property type="molecule type" value="Genomic_DNA"/>
</dbReference>
<keyword evidence="4 5" id="KW-0072">Autophagy</keyword>
<evidence type="ECO:0000259" key="8">
    <source>
        <dbReference type="Pfam" id="PF20638"/>
    </source>
</evidence>
<dbReference type="Pfam" id="PF04106">
    <property type="entry name" value="ATG5_UblB"/>
    <property type="match status" value="1"/>
</dbReference>
<proteinExistence type="inferred from homology"/>
<feature type="domain" description="Autophagy protein ATG5 UblA" evidence="8">
    <location>
        <begin position="12"/>
        <end position="113"/>
    </location>
</feature>
<dbReference type="Pfam" id="PF20637">
    <property type="entry name" value="ATG5_HBR"/>
    <property type="match status" value="1"/>
</dbReference>
<evidence type="ECO:0000256" key="5">
    <source>
        <dbReference type="RuleBase" id="RU361202"/>
    </source>
</evidence>
<dbReference type="Gene3D" id="1.10.246.190">
    <property type="entry name" value="Autophagy protein Apg5, helix rich domain"/>
    <property type="match status" value="1"/>
</dbReference>
<evidence type="ECO:0000256" key="4">
    <source>
        <dbReference type="ARBA" id="ARBA00023006"/>
    </source>
</evidence>
<evidence type="ECO:0000259" key="6">
    <source>
        <dbReference type="Pfam" id="PF04106"/>
    </source>
</evidence>
<comment type="similarity">
    <text evidence="1 5">Belongs to the ATG5 family.</text>
</comment>
<keyword evidence="5" id="KW-0472">Membrane</keyword>
<comment type="caution">
    <text evidence="9">The sequence shown here is derived from an EMBL/GenBank/DDBJ whole genome shotgun (WGS) entry which is preliminary data.</text>
</comment>
<dbReference type="GO" id="GO:0019776">
    <property type="term" value="F:Atg8-family ligase activity"/>
    <property type="evidence" value="ECO:0007669"/>
    <property type="project" value="TreeGrafter"/>
</dbReference>
<keyword evidence="3 5" id="KW-0832">Ubl conjugation</keyword>
<gene>
    <name evidence="9" type="ORF">SteCoe_19652</name>
</gene>
<dbReference type="GO" id="GO:0044233">
    <property type="term" value="C:mitochondria-associated endoplasmic reticulum membrane contact site"/>
    <property type="evidence" value="ECO:0007669"/>
    <property type="project" value="TreeGrafter"/>
</dbReference>
<dbReference type="OrthoDB" id="272162at2759"/>
<evidence type="ECO:0000256" key="2">
    <source>
        <dbReference type="ARBA" id="ARBA00022499"/>
    </source>
</evidence>
<keyword evidence="10" id="KW-1185">Reference proteome</keyword>
<sequence>MTELEEQVLDEVWSGFVPLKISLSKYDISFSGTPLDYYICVPRCSYLPLIVENIRKHFDQYTSTDYIQDEIWFSYKSVPLKWHYPIGFLLDIYSSILYNSVNLTIPFEIEVNFRRFPADILLPYKGLKSLYTIFQNSLKESCAMLLGTSSPVLNLSREQEDKVWNCAKTGNYKGFAESTRDFSGLSQENCKLIPVKIYYQKLGNGIMLHPFQASEQKNVLDAVKEVVEEFQGKIVAQGIEIPGDSDLHWLWKCLAHPDNFLYITLLDS</sequence>
<dbReference type="GO" id="GO:0005776">
    <property type="term" value="C:autophagosome"/>
    <property type="evidence" value="ECO:0007669"/>
    <property type="project" value="TreeGrafter"/>
</dbReference>
<comment type="function">
    <text evidence="5">Involved in autophagic vesicle formation.</text>
</comment>
<dbReference type="InterPro" id="IPR007239">
    <property type="entry name" value="Atg5"/>
</dbReference>
<dbReference type="GO" id="GO:0000422">
    <property type="term" value="P:autophagy of mitochondrion"/>
    <property type="evidence" value="ECO:0007669"/>
    <property type="project" value="TreeGrafter"/>
</dbReference>
<dbReference type="InterPro" id="IPR048940">
    <property type="entry name" value="ATG5_HBR"/>
</dbReference>
<protein>
    <recommendedName>
        <fullName evidence="5">Autophagy protein 5</fullName>
    </recommendedName>
</protein>
<dbReference type="Gene3D" id="3.10.20.90">
    <property type="entry name" value="Phosphatidylinositol 3-kinase Catalytic Subunit, Chain A, domain 1"/>
    <property type="match status" value="1"/>
</dbReference>
<dbReference type="InterPro" id="IPR048318">
    <property type="entry name" value="ATG5_UblB"/>
</dbReference>